<keyword evidence="4" id="KW-0597">Phosphoprotein</keyword>
<reference evidence="12 14" key="1">
    <citation type="submission" date="2015-09" db="EMBL/GenBank/DDBJ databases">
        <authorList>
            <consortium name="Pathogen Informatics"/>
        </authorList>
    </citation>
    <scope>NUCLEOTIDE SEQUENCE [LARGE SCALE GENOMIC DNA]</scope>
    <source>
        <strain evidence="12 14">2789STDY5834908</strain>
    </source>
</reference>
<keyword evidence="6" id="KW-0598">Phosphotransferase system</keyword>
<organism evidence="12 14">
    <name type="scientific">Anaerostipes hadrus</name>
    <dbReference type="NCBI Taxonomy" id="649756"/>
    <lineage>
        <taxon>Bacteria</taxon>
        <taxon>Bacillati</taxon>
        <taxon>Bacillota</taxon>
        <taxon>Clostridia</taxon>
        <taxon>Lachnospirales</taxon>
        <taxon>Lachnospiraceae</taxon>
        <taxon>Anaerostipes</taxon>
    </lineage>
</organism>
<evidence type="ECO:0000256" key="8">
    <source>
        <dbReference type="ARBA" id="ARBA00037387"/>
    </source>
</evidence>
<evidence type="ECO:0000256" key="7">
    <source>
        <dbReference type="ARBA" id="ARBA00022777"/>
    </source>
</evidence>
<evidence type="ECO:0000256" key="1">
    <source>
        <dbReference type="ARBA" id="ARBA00004496"/>
    </source>
</evidence>
<dbReference type="Proteomes" id="UP001243496">
    <property type="component" value="Chromosome"/>
</dbReference>
<dbReference type="CDD" id="cd00211">
    <property type="entry name" value="PTS_IIA_fru"/>
    <property type="match status" value="1"/>
</dbReference>
<evidence type="ECO:0000256" key="5">
    <source>
        <dbReference type="ARBA" id="ARBA00022679"/>
    </source>
</evidence>
<dbReference type="GO" id="GO:0009401">
    <property type="term" value="P:phosphoenolpyruvate-dependent sugar phosphotransferase system"/>
    <property type="evidence" value="ECO:0007669"/>
    <property type="project" value="UniProtKB-KW"/>
</dbReference>
<dbReference type="GO" id="GO:0005737">
    <property type="term" value="C:cytoplasm"/>
    <property type="evidence" value="ECO:0007669"/>
    <property type="project" value="UniProtKB-SubCell"/>
</dbReference>
<evidence type="ECO:0000256" key="2">
    <source>
        <dbReference type="ARBA" id="ARBA00022448"/>
    </source>
</evidence>
<keyword evidence="13" id="KW-0762">Sugar transport</keyword>
<keyword evidence="3" id="KW-0963">Cytoplasm</keyword>
<comment type="subcellular location">
    <subcellularLocation>
        <location evidence="1">Cytoplasm</location>
    </subcellularLocation>
</comment>
<protein>
    <recommendedName>
        <fullName evidence="9">Ascorbate-specific PTS system EIIA component</fullName>
    </recommendedName>
    <alternativeName>
        <fullName evidence="10">Ascorbate-specific phosphotransferase enzyme IIA component</fullName>
    </alternativeName>
</protein>
<evidence type="ECO:0000256" key="9">
    <source>
        <dbReference type="ARBA" id="ARBA00041175"/>
    </source>
</evidence>
<dbReference type="Proteomes" id="UP000095564">
    <property type="component" value="Unassembled WGS sequence"/>
</dbReference>
<dbReference type="InterPro" id="IPR051351">
    <property type="entry name" value="Ascorbate-PTS_EIIA_comp"/>
</dbReference>
<dbReference type="RefSeq" id="WP_055162405.1">
    <property type="nucleotide sequence ID" value="NZ_BAABXM010000001.1"/>
</dbReference>
<gene>
    <name evidence="12" type="primary">ulaC_3</name>
    <name evidence="12" type="ORF">ERS852520_03343</name>
    <name evidence="13" type="ORF">RBI15_11160</name>
</gene>
<dbReference type="PANTHER" id="PTHR36203">
    <property type="entry name" value="ASCORBATE-SPECIFIC PTS SYSTEM EIIA COMPONENT"/>
    <property type="match status" value="1"/>
</dbReference>
<evidence type="ECO:0000256" key="3">
    <source>
        <dbReference type="ARBA" id="ARBA00022490"/>
    </source>
</evidence>
<evidence type="ECO:0000256" key="4">
    <source>
        <dbReference type="ARBA" id="ARBA00022553"/>
    </source>
</evidence>
<keyword evidence="5 12" id="KW-0808">Transferase</keyword>
<dbReference type="GO" id="GO:0016301">
    <property type="term" value="F:kinase activity"/>
    <property type="evidence" value="ECO:0007669"/>
    <property type="project" value="UniProtKB-KW"/>
</dbReference>
<dbReference type="PANTHER" id="PTHR36203:SF1">
    <property type="entry name" value="ASCORBATE-SPECIFIC PTS SYSTEM EIIA COMPONENT"/>
    <property type="match status" value="1"/>
</dbReference>
<evidence type="ECO:0000313" key="14">
    <source>
        <dbReference type="Proteomes" id="UP000095564"/>
    </source>
</evidence>
<keyword evidence="2" id="KW-0813">Transport</keyword>
<dbReference type="Pfam" id="PF00359">
    <property type="entry name" value="PTS_EIIA_2"/>
    <property type="match status" value="1"/>
</dbReference>
<proteinExistence type="predicted"/>
<dbReference type="AlphaFoldDB" id="A0A174UAU1"/>
<dbReference type="PROSITE" id="PS51094">
    <property type="entry name" value="PTS_EIIA_TYPE_2"/>
    <property type="match status" value="1"/>
</dbReference>
<dbReference type="GeneID" id="92741956"/>
<dbReference type="Gene3D" id="3.40.930.10">
    <property type="entry name" value="Mannitol-specific EII, Chain A"/>
    <property type="match status" value="1"/>
</dbReference>
<evidence type="ECO:0000313" key="12">
    <source>
        <dbReference type="EMBL" id="CUQ19453.1"/>
    </source>
</evidence>
<dbReference type="SUPFAM" id="SSF55804">
    <property type="entry name" value="Phoshotransferase/anion transport protein"/>
    <property type="match status" value="1"/>
</dbReference>
<name>A0A174UAU1_ANAHA</name>
<dbReference type="EMBL" id="CP132968">
    <property type="protein sequence ID" value="WMD15928.1"/>
    <property type="molecule type" value="Genomic_DNA"/>
</dbReference>
<dbReference type="OrthoDB" id="369398at2"/>
<comment type="function">
    <text evidence="8">The phosphoenolpyruvate-dependent sugar phosphotransferase system (sugar PTS), a major carbohydrate active transport system, catalyzes the phosphorylation of incoming sugar substrates concomitantly with their translocation across the cell membrane. The enzyme II UlaABC PTS system is involved in ascorbate transport.</text>
</comment>
<dbReference type="InterPro" id="IPR016152">
    <property type="entry name" value="PTrfase/Anion_transptr"/>
</dbReference>
<dbReference type="EMBL" id="CZAU01000051">
    <property type="protein sequence ID" value="CUQ19453.1"/>
    <property type="molecule type" value="Genomic_DNA"/>
</dbReference>
<evidence type="ECO:0000259" key="11">
    <source>
        <dbReference type="PROSITE" id="PS51094"/>
    </source>
</evidence>
<evidence type="ECO:0000256" key="10">
    <source>
        <dbReference type="ARBA" id="ARBA00042072"/>
    </source>
</evidence>
<reference evidence="13" key="2">
    <citation type="submission" date="2023-08" db="EMBL/GenBank/DDBJ databases">
        <title>Complete Genome Sequences of butyrate producing Anaerostipes hadrus strains BA1 and GIF7 isolated from the terminal ileum of a healthy lean male.</title>
        <authorList>
            <person name="Low A."/>
            <person name="Sheludchenko M."/>
            <person name="Cheng H.E."/>
            <person name="Koh X.Q."/>
            <person name="Lee J."/>
        </authorList>
    </citation>
    <scope>NUCLEOTIDE SEQUENCE</scope>
    <source>
        <strain evidence="13">BA1</strain>
    </source>
</reference>
<sequence>MSEVIEARNIKLNVDASDWRDSMIKSGQLLVDSDYITKDYIDLTIKCVEENGPYIVIIPGLALSHSRPDVSVKKTGLSLITLSKPVCFNCDNDPVDIVLTLAATDDTSHLQKLQSMAEFISDEENIEFIKNAKSAEEVAKAINEFEAEE</sequence>
<dbReference type="InterPro" id="IPR002178">
    <property type="entry name" value="PTS_EIIA_type-2_dom"/>
</dbReference>
<accession>A0A174UAU1</accession>
<feature type="domain" description="PTS EIIA type-2" evidence="11">
    <location>
        <begin position="3"/>
        <end position="145"/>
    </location>
</feature>
<keyword evidence="7" id="KW-0418">Kinase</keyword>
<evidence type="ECO:0000256" key="6">
    <source>
        <dbReference type="ARBA" id="ARBA00022683"/>
    </source>
</evidence>
<evidence type="ECO:0000313" key="13">
    <source>
        <dbReference type="EMBL" id="WMD15928.1"/>
    </source>
</evidence>